<gene>
    <name evidence="1" type="ORF">mMyoMyo1_009635</name>
</gene>
<dbReference type="EMBL" id="JABWUV010000002">
    <property type="protein sequence ID" value="KAF6378709.1"/>
    <property type="molecule type" value="Genomic_DNA"/>
</dbReference>
<accession>A0A7J7ZXB0</accession>
<dbReference type="AlphaFoldDB" id="A0A7J7ZXB0"/>
<comment type="caution">
    <text evidence="1">The sequence shown here is derived from an EMBL/GenBank/DDBJ whole genome shotgun (WGS) entry which is preliminary data.</text>
</comment>
<organism evidence="1 2">
    <name type="scientific">Myotis myotis</name>
    <name type="common">Greater mouse-eared bat</name>
    <name type="synonym">Vespertilio myotis</name>
    <dbReference type="NCBI Taxonomy" id="51298"/>
    <lineage>
        <taxon>Eukaryota</taxon>
        <taxon>Metazoa</taxon>
        <taxon>Chordata</taxon>
        <taxon>Craniata</taxon>
        <taxon>Vertebrata</taxon>
        <taxon>Euteleostomi</taxon>
        <taxon>Mammalia</taxon>
        <taxon>Eutheria</taxon>
        <taxon>Laurasiatheria</taxon>
        <taxon>Chiroptera</taxon>
        <taxon>Yangochiroptera</taxon>
        <taxon>Vespertilionidae</taxon>
        <taxon>Myotis</taxon>
    </lineage>
</organism>
<evidence type="ECO:0000313" key="1">
    <source>
        <dbReference type="EMBL" id="KAF6378709.1"/>
    </source>
</evidence>
<sequence>MFTKGNPLQGRLPIISDHYDMRCGYLSLYPAIPVLAQLAPECSCHSGRDRGYAWAQKYELPLTKGCLGCHHCWVLINSQYGTNMSLQDGTIPWMDQPSTWWQVDFIVPLPSCRGKRFFFTGIEQFSG</sequence>
<name>A0A7J7ZXB0_MYOMY</name>
<keyword evidence="2" id="KW-1185">Reference proteome</keyword>
<proteinExistence type="predicted"/>
<reference evidence="1 2" key="1">
    <citation type="journal article" date="2020" name="Nature">
        <title>Six reference-quality genomes reveal evolution of bat adaptations.</title>
        <authorList>
            <person name="Jebb D."/>
            <person name="Huang Z."/>
            <person name="Pippel M."/>
            <person name="Hughes G.M."/>
            <person name="Lavrichenko K."/>
            <person name="Devanna P."/>
            <person name="Winkler S."/>
            <person name="Jermiin L.S."/>
            <person name="Skirmuntt E.C."/>
            <person name="Katzourakis A."/>
            <person name="Burkitt-Gray L."/>
            <person name="Ray D.A."/>
            <person name="Sullivan K.A.M."/>
            <person name="Roscito J.G."/>
            <person name="Kirilenko B.M."/>
            <person name="Davalos L.M."/>
            <person name="Corthals A.P."/>
            <person name="Power M.L."/>
            <person name="Jones G."/>
            <person name="Ransome R.D."/>
            <person name="Dechmann D.K.N."/>
            <person name="Locatelli A.G."/>
            <person name="Puechmaille S.J."/>
            <person name="Fedrigo O."/>
            <person name="Jarvis E.D."/>
            <person name="Hiller M."/>
            <person name="Vernes S.C."/>
            <person name="Myers E.W."/>
            <person name="Teeling E.C."/>
        </authorList>
    </citation>
    <scope>NUCLEOTIDE SEQUENCE [LARGE SCALE GENOMIC DNA]</scope>
    <source>
        <strain evidence="1">MMyoMyo1</strain>
        <tissue evidence="1">Flight muscle</tissue>
    </source>
</reference>
<protein>
    <submittedName>
        <fullName evidence="1">Uncharacterized protein</fullName>
    </submittedName>
</protein>
<evidence type="ECO:0000313" key="2">
    <source>
        <dbReference type="Proteomes" id="UP000527355"/>
    </source>
</evidence>
<dbReference type="Proteomes" id="UP000527355">
    <property type="component" value="Unassembled WGS sequence"/>
</dbReference>